<dbReference type="AlphaFoldDB" id="T1EJX4"/>
<dbReference type="CTD" id="20196874"/>
<proteinExistence type="predicted"/>
<dbReference type="EMBL" id="KB096080">
    <property type="protein sequence ID" value="ESO08355.1"/>
    <property type="molecule type" value="Genomic_DNA"/>
</dbReference>
<accession>T1EJX4</accession>
<dbReference type="GeneID" id="20196874"/>
<evidence type="ECO:0000313" key="1">
    <source>
        <dbReference type="EMBL" id="ESO08355.1"/>
    </source>
</evidence>
<dbReference type="eggNOG" id="ENOG502SWJF">
    <property type="taxonomic scope" value="Eukaryota"/>
</dbReference>
<organism evidence="2 3">
    <name type="scientific">Helobdella robusta</name>
    <name type="common">Californian leech</name>
    <dbReference type="NCBI Taxonomy" id="6412"/>
    <lineage>
        <taxon>Eukaryota</taxon>
        <taxon>Metazoa</taxon>
        <taxon>Spiralia</taxon>
        <taxon>Lophotrochozoa</taxon>
        <taxon>Annelida</taxon>
        <taxon>Clitellata</taxon>
        <taxon>Hirudinea</taxon>
        <taxon>Rhynchobdellida</taxon>
        <taxon>Glossiphoniidae</taxon>
        <taxon>Helobdella</taxon>
    </lineage>
</organism>
<evidence type="ECO:0000313" key="3">
    <source>
        <dbReference type="Proteomes" id="UP000015101"/>
    </source>
</evidence>
<reference evidence="3" key="1">
    <citation type="submission" date="2012-12" db="EMBL/GenBank/DDBJ databases">
        <authorList>
            <person name="Hellsten U."/>
            <person name="Grimwood J."/>
            <person name="Chapman J.A."/>
            <person name="Shapiro H."/>
            <person name="Aerts A."/>
            <person name="Otillar R.P."/>
            <person name="Terry A.Y."/>
            <person name="Boore J.L."/>
            <person name="Simakov O."/>
            <person name="Marletaz F."/>
            <person name="Cho S.-J."/>
            <person name="Edsinger-Gonzales E."/>
            <person name="Havlak P."/>
            <person name="Kuo D.-H."/>
            <person name="Larsson T."/>
            <person name="Lv J."/>
            <person name="Arendt D."/>
            <person name="Savage R."/>
            <person name="Osoegawa K."/>
            <person name="de Jong P."/>
            <person name="Lindberg D.R."/>
            <person name="Seaver E.C."/>
            <person name="Weisblat D.A."/>
            <person name="Putnam N.H."/>
            <person name="Grigoriev I.V."/>
            <person name="Rokhsar D.S."/>
        </authorList>
    </citation>
    <scope>NUCLEOTIDE SEQUENCE</scope>
</reference>
<keyword evidence="3" id="KW-1185">Reference proteome</keyword>
<dbReference type="EMBL" id="AMQM01003202">
    <property type="status" value="NOT_ANNOTATED_CDS"/>
    <property type="molecule type" value="Genomic_DNA"/>
</dbReference>
<sequence>QLNNYLTNPSRNIESLFLYPAVCAAFIKLNATLPSPAAIERLISVAGQVLTDKHCRISDNHIDKKKFLR</sequence>
<dbReference type="HOGENOM" id="CLU_198678_0_0_1"/>
<evidence type="ECO:0008006" key="4">
    <source>
        <dbReference type="Google" id="ProtNLM"/>
    </source>
</evidence>
<name>T1EJX4_HELRO</name>
<dbReference type="OrthoDB" id="2438421at2759"/>
<evidence type="ECO:0000313" key="2">
    <source>
        <dbReference type="EnsemblMetazoa" id="HelroP147153"/>
    </source>
</evidence>
<reference evidence="1 3" key="2">
    <citation type="journal article" date="2013" name="Nature">
        <title>Insights into bilaterian evolution from three spiralian genomes.</title>
        <authorList>
            <person name="Simakov O."/>
            <person name="Marletaz F."/>
            <person name="Cho S.J."/>
            <person name="Edsinger-Gonzales E."/>
            <person name="Havlak P."/>
            <person name="Hellsten U."/>
            <person name="Kuo D.H."/>
            <person name="Larsson T."/>
            <person name="Lv J."/>
            <person name="Arendt D."/>
            <person name="Savage R."/>
            <person name="Osoegawa K."/>
            <person name="de Jong P."/>
            <person name="Grimwood J."/>
            <person name="Chapman J.A."/>
            <person name="Shapiro H."/>
            <person name="Aerts A."/>
            <person name="Otillar R.P."/>
            <person name="Terry A.Y."/>
            <person name="Boore J.L."/>
            <person name="Grigoriev I.V."/>
            <person name="Lindberg D.R."/>
            <person name="Seaver E.C."/>
            <person name="Weisblat D.A."/>
            <person name="Putnam N.H."/>
            <person name="Rokhsar D.S."/>
        </authorList>
    </citation>
    <scope>NUCLEOTIDE SEQUENCE</scope>
</reference>
<dbReference type="KEGG" id="hro:HELRODRAFT_147153"/>
<reference evidence="2" key="3">
    <citation type="submission" date="2015-06" db="UniProtKB">
        <authorList>
            <consortium name="EnsemblMetazoa"/>
        </authorList>
    </citation>
    <scope>IDENTIFICATION</scope>
</reference>
<dbReference type="EnsemblMetazoa" id="HelroT147153">
    <property type="protein sequence ID" value="HelroP147153"/>
    <property type="gene ID" value="HelroG147153"/>
</dbReference>
<dbReference type="Proteomes" id="UP000015101">
    <property type="component" value="Unassembled WGS sequence"/>
</dbReference>
<dbReference type="InParanoid" id="T1EJX4"/>
<protein>
    <recommendedName>
        <fullName evidence="4">HAT C-terminal dimerisation domain-containing protein</fullName>
    </recommendedName>
</protein>
<dbReference type="RefSeq" id="XP_009013285.1">
    <property type="nucleotide sequence ID" value="XM_009015037.1"/>
</dbReference>
<gene>
    <name evidence="2" type="primary">20196874</name>
    <name evidence="1" type="ORF">HELRODRAFT_147153</name>
</gene>